<evidence type="ECO:0000313" key="2">
    <source>
        <dbReference type="EMBL" id="OBZ78786.1"/>
    </source>
</evidence>
<organism evidence="2 3">
    <name type="scientific">Grifola frondosa</name>
    <name type="common">Maitake</name>
    <name type="synonym">Polyporus frondosus</name>
    <dbReference type="NCBI Taxonomy" id="5627"/>
    <lineage>
        <taxon>Eukaryota</taxon>
        <taxon>Fungi</taxon>
        <taxon>Dikarya</taxon>
        <taxon>Basidiomycota</taxon>
        <taxon>Agaricomycotina</taxon>
        <taxon>Agaricomycetes</taxon>
        <taxon>Polyporales</taxon>
        <taxon>Grifolaceae</taxon>
        <taxon>Grifola</taxon>
    </lineage>
</organism>
<proteinExistence type="predicted"/>
<reference evidence="2 3" key="1">
    <citation type="submission" date="2016-03" db="EMBL/GenBank/DDBJ databases">
        <title>Whole genome sequencing of Grifola frondosa 9006-11.</title>
        <authorList>
            <person name="Min B."/>
            <person name="Park H."/>
            <person name="Kim J.-G."/>
            <person name="Cho H."/>
            <person name="Oh Y.-L."/>
            <person name="Kong W.-S."/>
            <person name="Choi I.-G."/>
        </authorList>
    </citation>
    <scope>NUCLEOTIDE SEQUENCE [LARGE SCALE GENOMIC DNA]</scope>
    <source>
        <strain evidence="2 3">9006-11</strain>
    </source>
</reference>
<sequence length="102" mass="10754">MLDAGRTVSALGQKILIANAAMRRALDEGDVEGVGYGEEQVGGRKGGKREKGIESGVQPPKVQISVLLILPTASGAIRFYQFGGVQIIPLAWLSPLSELIPP</sequence>
<name>A0A1C7MQV0_GRIFR</name>
<gene>
    <name evidence="2" type="ORF">A0H81_00601</name>
</gene>
<dbReference type="EMBL" id="LUGG01000001">
    <property type="protein sequence ID" value="OBZ78786.1"/>
    <property type="molecule type" value="Genomic_DNA"/>
</dbReference>
<keyword evidence="3" id="KW-1185">Reference proteome</keyword>
<comment type="caution">
    <text evidence="2">The sequence shown here is derived from an EMBL/GenBank/DDBJ whole genome shotgun (WGS) entry which is preliminary data.</text>
</comment>
<protein>
    <submittedName>
        <fullName evidence="2">Uncharacterized protein</fullName>
    </submittedName>
</protein>
<dbReference type="AlphaFoldDB" id="A0A1C7MQV0"/>
<evidence type="ECO:0000256" key="1">
    <source>
        <dbReference type="SAM" id="MobiDB-lite"/>
    </source>
</evidence>
<dbReference type="Proteomes" id="UP000092993">
    <property type="component" value="Unassembled WGS sequence"/>
</dbReference>
<accession>A0A1C7MQV0</accession>
<feature type="region of interest" description="Disordered" evidence="1">
    <location>
        <begin position="37"/>
        <end position="56"/>
    </location>
</feature>
<evidence type="ECO:0000313" key="3">
    <source>
        <dbReference type="Proteomes" id="UP000092993"/>
    </source>
</evidence>